<feature type="transmembrane region" description="Helical" evidence="6">
    <location>
        <begin position="284"/>
        <end position="308"/>
    </location>
</feature>
<feature type="transmembrane region" description="Helical" evidence="6">
    <location>
        <begin position="154"/>
        <end position="172"/>
    </location>
</feature>
<organism evidence="7 8">
    <name type="scientific">Chaetoceros tenuissimus</name>
    <dbReference type="NCBI Taxonomy" id="426638"/>
    <lineage>
        <taxon>Eukaryota</taxon>
        <taxon>Sar</taxon>
        <taxon>Stramenopiles</taxon>
        <taxon>Ochrophyta</taxon>
        <taxon>Bacillariophyta</taxon>
        <taxon>Coscinodiscophyceae</taxon>
        <taxon>Chaetocerotophycidae</taxon>
        <taxon>Chaetocerotales</taxon>
        <taxon>Chaetocerotaceae</taxon>
        <taxon>Chaetoceros</taxon>
    </lineage>
</organism>
<evidence type="ECO:0000256" key="6">
    <source>
        <dbReference type="SAM" id="Phobius"/>
    </source>
</evidence>
<evidence type="ECO:0000256" key="4">
    <source>
        <dbReference type="ARBA" id="ARBA00023136"/>
    </source>
</evidence>
<dbReference type="PANTHER" id="PTHR23112">
    <property type="entry name" value="G PROTEIN-COUPLED RECEPTOR 157-RELATED"/>
    <property type="match status" value="1"/>
</dbReference>
<feature type="transmembrane region" description="Helical" evidence="6">
    <location>
        <begin position="214"/>
        <end position="238"/>
    </location>
</feature>
<keyword evidence="8" id="KW-1185">Reference proteome</keyword>
<evidence type="ECO:0000256" key="5">
    <source>
        <dbReference type="SAM" id="MobiDB-lite"/>
    </source>
</evidence>
<keyword evidence="2 6" id="KW-0812">Transmembrane</keyword>
<feature type="transmembrane region" description="Helical" evidence="6">
    <location>
        <begin position="314"/>
        <end position="335"/>
    </location>
</feature>
<feature type="transmembrane region" description="Helical" evidence="6">
    <location>
        <begin position="69"/>
        <end position="90"/>
    </location>
</feature>
<dbReference type="GO" id="GO:0007189">
    <property type="term" value="P:adenylate cyclase-activating G protein-coupled receptor signaling pathway"/>
    <property type="evidence" value="ECO:0007669"/>
    <property type="project" value="TreeGrafter"/>
</dbReference>
<dbReference type="Proteomes" id="UP001054902">
    <property type="component" value="Unassembled WGS sequence"/>
</dbReference>
<accession>A0AAD3CWT7</accession>
<reference evidence="7 8" key="1">
    <citation type="journal article" date="2021" name="Sci. Rep.">
        <title>The genome of the diatom Chaetoceros tenuissimus carries an ancient integrated fragment of an extant virus.</title>
        <authorList>
            <person name="Hongo Y."/>
            <person name="Kimura K."/>
            <person name="Takaki Y."/>
            <person name="Yoshida Y."/>
            <person name="Baba S."/>
            <person name="Kobayashi G."/>
            <person name="Nagasaki K."/>
            <person name="Hano T."/>
            <person name="Tomaru Y."/>
        </authorList>
    </citation>
    <scope>NUCLEOTIDE SEQUENCE [LARGE SCALE GENOMIC DNA]</scope>
    <source>
        <strain evidence="7 8">NIES-3715</strain>
    </source>
</reference>
<sequence>MLEILKRLSIIQVCGASFSFIASATILFVSRKSFCFFTDGKPSTNAASRQRANNRKGNHHKVCTPYRRIIIGLSFSDLLQSVALLFGPLVPPKGTPQSPFAIGNTASCDVFGSFFYAGSLAVPLYNLALSFYFLCKIKYKMSNECFRKKMEKKLHGFILLFVGSLTLTIALLKGINAMPSGSACHVASIPVGCRDNPNMECVRGLKHVEIFANIYLFTSMVCFVAVTIIMAMISWHILRQQSITANTPCNICILSRIFKHGRREDESDHMYLSRLYLSQMLKQATLYTFVFFITFLFTWISTIFNLIGKPNPMWVLYLMFWFYPFGGALNIFILTRPKILALRMRHPELKWFQAFLLVLKAGVDIPDEVKISQVKSPTPDTPSPTPDTPSPSPSNNDDPTYLFCCWGLCYTYIIDDEPLVHSELQGDRISNDLSNQESNDNESGLSYSSRRGTSLRKPQQHDDSVLMSIEEEGREVEEMANRILKWIDGEDDESLDNFLDENT</sequence>
<feature type="compositionally biased region" description="Polar residues" evidence="5">
    <location>
        <begin position="431"/>
        <end position="452"/>
    </location>
</feature>
<dbReference type="GO" id="GO:0004930">
    <property type="term" value="F:G protein-coupled receptor activity"/>
    <property type="evidence" value="ECO:0007669"/>
    <property type="project" value="TreeGrafter"/>
</dbReference>
<proteinExistence type="predicted"/>
<keyword evidence="4 6" id="KW-0472">Membrane</keyword>
<dbReference type="Gene3D" id="1.20.1070.10">
    <property type="entry name" value="Rhodopsin 7-helix transmembrane proteins"/>
    <property type="match status" value="1"/>
</dbReference>
<dbReference type="PANTHER" id="PTHR23112:SF0">
    <property type="entry name" value="TRANSMEMBRANE PROTEIN 116"/>
    <property type="match status" value="1"/>
</dbReference>
<feature type="transmembrane region" description="Helical" evidence="6">
    <location>
        <begin position="6"/>
        <end position="29"/>
    </location>
</feature>
<evidence type="ECO:0000313" key="7">
    <source>
        <dbReference type="EMBL" id="GFH52420.1"/>
    </source>
</evidence>
<dbReference type="SUPFAM" id="SSF81321">
    <property type="entry name" value="Family A G protein-coupled receptor-like"/>
    <property type="match status" value="1"/>
</dbReference>
<dbReference type="AlphaFoldDB" id="A0AAD3CWT7"/>
<feature type="region of interest" description="Disordered" evidence="5">
    <location>
        <begin position="430"/>
        <end position="466"/>
    </location>
</feature>
<name>A0AAD3CWT7_9STRA</name>
<dbReference type="GO" id="GO:0005886">
    <property type="term" value="C:plasma membrane"/>
    <property type="evidence" value="ECO:0007669"/>
    <property type="project" value="TreeGrafter"/>
</dbReference>
<dbReference type="EMBL" id="BLLK01000045">
    <property type="protein sequence ID" value="GFH52420.1"/>
    <property type="molecule type" value="Genomic_DNA"/>
</dbReference>
<protein>
    <submittedName>
        <fullName evidence="7">Uncharacterized protein</fullName>
    </submittedName>
</protein>
<evidence type="ECO:0000256" key="2">
    <source>
        <dbReference type="ARBA" id="ARBA00022692"/>
    </source>
</evidence>
<feature type="region of interest" description="Disordered" evidence="5">
    <location>
        <begin position="372"/>
        <end position="395"/>
    </location>
</feature>
<evidence type="ECO:0000313" key="8">
    <source>
        <dbReference type="Proteomes" id="UP001054902"/>
    </source>
</evidence>
<comment type="caution">
    <text evidence="7">The sequence shown here is derived from an EMBL/GenBank/DDBJ whole genome shotgun (WGS) entry which is preliminary data.</text>
</comment>
<comment type="subcellular location">
    <subcellularLocation>
        <location evidence="1">Membrane</location>
        <topology evidence="1">Multi-pass membrane protein</topology>
    </subcellularLocation>
</comment>
<feature type="transmembrane region" description="Helical" evidence="6">
    <location>
        <begin position="110"/>
        <end position="134"/>
    </location>
</feature>
<evidence type="ECO:0000256" key="3">
    <source>
        <dbReference type="ARBA" id="ARBA00022989"/>
    </source>
</evidence>
<gene>
    <name evidence="7" type="ORF">CTEN210_08896</name>
</gene>
<keyword evidence="3 6" id="KW-1133">Transmembrane helix</keyword>
<feature type="compositionally biased region" description="Pro residues" evidence="5">
    <location>
        <begin position="379"/>
        <end position="392"/>
    </location>
</feature>
<evidence type="ECO:0000256" key="1">
    <source>
        <dbReference type="ARBA" id="ARBA00004141"/>
    </source>
</evidence>